<organism evidence="2 3">
    <name type="scientific">Streptomyces blastmyceticus</name>
    <dbReference type="NCBI Taxonomy" id="68180"/>
    <lineage>
        <taxon>Bacteria</taxon>
        <taxon>Bacillati</taxon>
        <taxon>Actinomycetota</taxon>
        <taxon>Actinomycetes</taxon>
        <taxon>Kitasatosporales</taxon>
        <taxon>Streptomycetaceae</taxon>
        <taxon>Streptomyces</taxon>
    </lineage>
</organism>
<dbReference type="EMBL" id="BAAABW010000017">
    <property type="protein sequence ID" value="GAA0354605.1"/>
    <property type="molecule type" value="Genomic_DNA"/>
</dbReference>
<evidence type="ECO:0000313" key="3">
    <source>
        <dbReference type="Proteomes" id="UP001500063"/>
    </source>
</evidence>
<comment type="caution">
    <text evidence="2">The sequence shown here is derived from an EMBL/GenBank/DDBJ whole genome shotgun (WGS) entry which is preliminary data.</text>
</comment>
<proteinExistence type="predicted"/>
<sequence>MRNHRSPFDSMPPRLPARHPTLAVDQYEVPGLRRNEIREPPNGTVGLPERALKRPAQLPLSPDVDFPPSPSELLGDVPLMRVTYCFPLPKARHGCSVARRAEQVTHRGLNLASPIQSQQFSLRTRQSVDVRLRPPTFTAT</sequence>
<feature type="region of interest" description="Disordered" evidence="1">
    <location>
        <begin position="1"/>
        <end position="22"/>
    </location>
</feature>
<reference evidence="2 3" key="1">
    <citation type="journal article" date="2019" name="Int. J. Syst. Evol. Microbiol.">
        <title>The Global Catalogue of Microorganisms (GCM) 10K type strain sequencing project: providing services to taxonomists for standard genome sequencing and annotation.</title>
        <authorList>
            <consortium name="The Broad Institute Genomics Platform"/>
            <consortium name="The Broad Institute Genome Sequencing Center for Infectious Disease"/>
            <person name="Wu L."/>
            <person name="Ma J."/>
        </authorList>
    </citation>
    <scope>NUCLEOTIDE SEQUENCE [LARGE SCALE GENOMIC DNA]</scope>
    <source>
        <strain evidence="2 3">JCM 4565</strain>
    </source>
</reference>
<evidence type="ECO:0000313" key="2">
    <source>
        <dbReference type="EMBL" id="GAA0354605.1"/>
    </source>
</evidence>
<dbReference type="Proteomes" id="UP001500063">
    <property type="component" value="Unassembled WGS sequence"/>
</dbReference>
<evidence type="ECO:0000256" key="1">
    <source>
        <dbReference type="SAM" id="MobiDB-lite"/>
    </source>
</evidence>
<name>A0ABN0X447_9ACTN</name>
<accession>A0ABN0X447</accession>
<keyword evidence="3" id="KW-1185">Reference proteome</keyword>
<gene>
    <name evidence="2" type="ORF">GCM10010319_34740</name>
</gene>
<protein>
    <submittedName>
        <fullName evidence="2">Uncharacterized protein</fullName>
    </submittedName>
</protein>